<evidence type="ECO:0000313" key="2">
    <source>
        <dbReference type="Proteomes" id="UP000887116"/>
    </source>
</evidence>
<keyword evidence="2" id="KW-1185">Reference proteome</keyword>
<comment type="caution">
    <text evidence="1">The sequence shown here is derived from an EMBL/GenBank/DDBJ whole genome shotgun (WGS) entry which is preliminary data.</text>
</comment>
<name>A0A8X6HEJ8_TRICU</name>
<dbReference type="Proteomes" id="UP000887116">
    <property type="component" value="Unassembled WGS sequence"/>
</dbReference>
<accession>A0A8X6HEJ8</accession>
<dbReference type="AlphaFoldDB" id="A0A8X6HEJ8"/>
<proteinExistence type="predicted"/>
<sequence>MPQDCQHANCFNGQLIEMYVIILPKANNSATTLHGTSLILDNTSGFAKQPIDTHPRRIATKPDTKSLSLTMVHNLVSLTSPSMMST</sequence>
<organism evidence="1 2">
    <name type="scientific">Trichonephila clavata</name>
    <name type="common">Joro spider</name>
    <name type="synonym">Nephila clavata</name>
    <dbReference type="NCBI Taxonomy" id="2740835"/>
    <lineage>
        <taxon>Eukaryota</taxon>
        <taxon>Metazoa</taxon>
        <taxon>Ecdysozoa</taxon>
        <taxon>Arthropoda</taxon>
        <taxon>Chelicerata</taxon>
        <taxon>Arachnida</taxon>
        <taxon>Araneae</taxon>
        <taxon>Araneomorphae</taxon>
        <taxon>Entelegynae</taxon>
        <taxon>Araneoidea</taxon>
        <taxon>Nephilidae</taxon>
        <taxon>Trichonephila</taxon>
    </lineage>
</organism>
<evidence type="ECO:0000313" key="1">
    <source>
        <dbReference type="EMBL" id="GFR21943.1"/>
    </source>
</evidence>
<protein>
    <submittedName>
        <fullName evidence="1">Uncharacterized protein</fullName>
    </submittedName>
</protein>
<gene>
    <name evidence="1" type="ORF">TNCT_723461</name>
</gene>
<reference evidence="1" key="1">
    <citation type="submission" date="2020-07" db="EMBL/GenBank/DDBJ databases">
        <title>Multicomponent nature underlies the extraordinary mechanical properties of spider dragline silk.</title>
        <authorList>
            <person name="Kono N."/>
            <person name="Nakamura H."/>
            <person name="Mori M."/>
            <person name="Yoshida Y."/>
            <person name="Ohtoshi R."/>
            <person name="Malay A.D."/>
            <person name="Moran D.A.P."/>
            <person name="Tomita M."/>
            <person name="Numata K."/>
            <person name="Arakawa K."/>
        </authorList>
    </citation>
    <scope>NUCLEOTIDE SEQUENCE</scope>
</reference>
<dbReference type="EMBL" id="BMAO01028094">
    <property type="protein sequence ID" value="GFR21943.1"/>
    <property type="molecule type" value="Genomic_DNA"/>
</dbReference>